<evidence type="ECO:0000313" key="1">
    <source>
        <dbReference type="EMBL" id="GAJ00953.1"/>
    </source>
</evidence>
<proteinExistence type="predicted"/>
<gene>
    <name evidence="1" type="ORF">S12H4_37665</name>
</gene>
<sequence>RQPIPYGETLDYFGFGDALGYAEDFRTGAEGSYAKGDRWAKYWRSSKLEVLVSQLQESIFSIVVHPPAGFEVAYVNDIEKVERFTGWILQYRAETHGYAVLAATERIGEDEFKRLRREYKQA</sequence>
<name>X1T6K5_9ZZZZ</name>
<accession>X1T6K5</accession>
<comment type="caution">
    <text evidence="1">The sequence shown here is derived from an EMBL/GenBank/DDBJ whole genome shotgun (WGS) entry which is preliminary data.</text>
</comment>
<organism evidence="1">
    <name type="scientific">marine sediment metagenome</name>
    <dbReference type="NCBI Taxonomy" id="412755"/>
    <lineage>
        <taxon>unclassified sequences</taxon>
        <taxon>metagenomes</taxon>
        <taxon>ecological metagenomes</taxon>
    </lineage>
</organism>
<feature type="non-terminal residue" evidence="1">
    <location>
        <position position="1"/>
    </location>
</feature>
<dbReference type="AlphaFoldDB" id="X1T6K5"/>
<dbReference type="EMBL" id="BARW01022598">
    <property type="protein sequence ID" value="GAJ00953.1"/>
    <property type="molecule type" value="Genomic_DNA"/>
</dbReference>
<protein>
    <submittedName>
        <fullName evidence="1">Uncharacterized protein</fullName>
    </submittedName>
</protein>
<reference evidence="1" key="1">
    <citation type="journal article" date="2014" name="Front. Microbiol.">
        <title>High frequency of phylogenetically diverse reductive dehalogenase-homologous genes in deep subseafloor sedimentary metagenomes.</title>
        <authorList>
            <person name="Kawai M."/>
            <person name="Futagami T."/>
            <person name="Toyoda A."/>
            <person name="Takaki Y."/>
            <person name="Nishi S."/>
            <person name="Hori S."/>
            <person name="Arai W."/>
            <person name="Tsubouchi T."/>
            <person name="Morono Y."/>
            <person name="Uchiyama I."/>
            <person name="Ito T."/>
            <person name="Fujiyama A."/>
            <person name="Inagaki F."/>
            <person name="Takami H."/>
        </authorList>
    </citation>
    <scope>NUCLEOTIDE SEQUENCE</scope>
    <source>
        <strain evidence="1">Expedition CK06-06</strain>
    </source>
</reference>